<keyword evidence="3" id="KW-0572">Peptidoglycan-anchor</keyword>
<protein>
    <recommendedName>
        <fullName evidence="5">Gram-positive cocci surface proteins LPxTG domain-containing protein</fullName>
    </recommendedName>
</protein>
<evidence type="ECO:0000313" key="7">
    <source>
        <dbReference type="Proteomes" id="UP000613193"/>
    </source>
</evidence>
<keyword evidence="4" id="KW-1133">Transmembrane helix</keyword>
<reference evidence="6" key="1">
    <citation type="submission" date="2020-12" db="EMBL/GenBank/DDBJ databases">
        <title>Bacterial novel species Mucilaginibacter sp. SD-g isolated from soil.</title>
        <authorList>
            <person name="Jung H.-Y."/>
        </authorList>
    </citation>
    <scope>NUCLEOTIDE SEQUENCE</scope>
    <source>
        <strain evidence="6">SD-g</strain>
    </source>
</reference>
<keyword evidence="1" id="KW-0134">Cell wall</keyword>
<comment type="caution">
    <text evidence="6">The sequence shown here is derived from an EMBL/GenBank/DDBJ whole genome shotgun (WGS) entry which is preliminary data.</text>
</comment>
<feature type="transmembrane region" description="Helical" evidence="4">
    <location>
        <begin position="12"/>
        <end position="30"/>
    </location>
</feature>
<evidence type="ECO:0000259" key="5">
    <source>
        <dbReference type="Pfam" id="PF00746"/>
    </source>
</evidence>
<dbReference type="InterPro" id="IPR019931">
    <property type="entry name" value="LPXTG_anchor"/>
</dbReference>
<keyword evidence="7" id="KW-1185">Reference proteome</keyword>
<gene>
    <name evidence="6" type="ORF">I5M19_02640</name>
</gene>
<accession>A0A934PP85</accession>
<evidence type="ECO:0000313" key="6">
    <source>
        <dbReference type="EMBL" id="MBK0378184.1"/>
    </source>
</evidence>
<dbReference type="Pfam" id="PF00746">
    <property type="entry name" value="Gram_pos_anchor"/>
    <property type="match status" value="1"/>
</dbReference>
<feature type="domain" description="Gram-positive cocci surface proteins LPxTG" evidence="5">
    <location>
        <begin position="10"/>
        <end position="36"/>
    </location>
</feature>
<name>A0A934PP85_9SPHI</name>
<dbReference type="AlphaFoldDB" id="A0A934PP85"/>
<keyword evidence="4" id="KW-0812">Transmembrane</keyword>
<evidence type="ECO:0000256" key="2">
    <source>
        <dbReference type="ARBA" id="ARBA00022525"/>
    </source>
</evidence>
<evidence type="ECO:0000256" key="4">
    <source>
        <dbReference type="SAM" id="Phobius"/>
    </source>
</evidence>
<evidence type="ECO:0000256" key="1">
    <source>
        <dbReference type="ARBA" id="ARBA00022512"/>
    </source>
</evidence>
<organism evidence="6 7">
    <name type="scientific">Mucilaginibacter segetis</name>
    <dbReference type="NCBI Taxonomy" id="2793071"/>
    <lineage>
        <taxon>Bacteria</taxon>
        <taxon>Pseudomonadati</taxon>
        <taxon>Bacteroidota</taxon>
        <taxon>Sphingobacteriia</taxon>
        <taxon>Sphingobacteriales</taxon>
        <taxon>Sphingobacteriaceae</taxon>
        <taxon>Mucilaginibacter</taxon>
    </lineage>
</organism>
<dbReference type="EMBL" id="JAEHFW010000001">
    <property type="protein sequence ID" value="MBK0378184.1"/>
    <property type="molecule type" value="Genomic_DNA"/>
</dbReference>
<dbReference type="Proteomes" id="UP000613193">
    <property type="component" value="Unassembled WGS sequence"/>
</dbReference>
<keyword evidence="4" id="KW-0472">Membrane</keyword>
<proteinExistence type="predicted"/>
<keyword evidence="2" id="KW-0964">Secreted</keyword>
<evidence type="ECO:0000256" key="3">
    <source>
        <dbReference type="ARBA" id="ARBA00023088"/>
    </source>
</evidence>
<sequence length="157" mass="18434">MLRKAKKPYNLIFLIAGVAILIAGGLLFINHKKDEKQSEKIDPREINRIIDEPSLAYIKQLDKESNNAVFVFTKDFPEFKNLHNRVIILKPFNQDIRFNFDEYVHKDYMGGPIYILMPSYYEGIRAKVMLKCFPGYKGFSLKELSDNYVLFFAKDKR</sequence>
<dbReference type="RefSeq" id="WP_200063739.1">
    <property type="nucleotide sequence ID" value="NZ_JAEHFW010000001.1"/>
</dbReference>